<sequence length="291" mass="33727">MFDCEPSEVLVGNGAAELIKGLFVALEGDVGIIYPTFNEYPERIGEHRVKRFIPKNKDFTYTIEELKEFSEGLGALVLINPDNPSGHFFKKEEVLELVEYLGERDIRFIFDESFIDFANRDEVYTLLISKYLQRYKNLIVIKSISKSYGVPGIRLGVLASSDMDLVNKVRKEVSIWNINSFGEHFLQIISKYKKDYNKACDLINDERNRFFHELSKISFLRVLPSRANYFLCEVTAGYTATKLTEELLNKYNILIKDCTGKIGFENGEYIRVAVRNKEDNNFLVEKLREVY</sequence>
<dbReference type="EC" id="4.1.1.81" evidence="4"/>
<dbReference type="SUPFAM" id="SSF53383">
    <property type="entry name" value="PLP-dependent transferases"/>
    <property type="match status" value="1"/>
</dbReference>
<dbReference type="InterPro" id="IPR015421">
    <property type="entry name" value="PyrdxlP-dep_Trfase_major"/>
</dbReference>
<evidence type="ECO:0000256" key="2">
    <source>
        <dbReference type="ARBA" id="ARBA00022898"/>
    </source>
</evidence>
<protein>
    <submittedName>
        <fullName evidence="4">Threonine-phosphate decarboxylase</fullName>
        <ecNumber evidence="4">4.1.1.81</ecNumber>
    </submittedName>
</protein>
<dbReference type="CDD" id="cd00609">
    <property type="entry name" value="AAT_like"/>
    <property type="match status" value="1"/>
</dbReference>
<dbReference type="PROSITE" id="PS00105">
    <property type="entry name" value="AA_TRANSFER_CLASS_1"/>
    <property type="match status" value="1"/>
</dbReference>
<evidence type="ECO:0000259" key="3">
    <source>
        <dbReference type="Pfam" id="PF00155"/>
    </source>
</evidence>
<keyword evidence="2" id="KW-0663">Pyridoxal phosphate</keyword>
<dbReference type="InterPro" id="IPR004838">
    <property type="entry name" value="NHTrfase_class1_PyrdxlP-BS"/>
</dbReference>
<dbReference type="InterPro" id="IPR015422">
    <property type="entry name" value="PyrdxlP-dep_Trfase_small"/>
</dbReference>
<evidence type="ECO:0000256" key="1">
    <source>
        <dbReference type="ARBA" id="ARBA00001933"/>
    </source>
</evidence>
<gene>
    <name evidence="4" type="primary">cobD_27</name>
    <name evidence="4" type="ORF">SDC9_111631</name>
</gene>
<feature type="domain" description="Aminotransferase class I/classII large" evidence="3">
    <location>
        <begin position="6"/>
        <end position="286"/>
    </location>
</feature>
<dbReference type="AlphaFoldDB" id="A0A645BHJ6"/>
<dbReference type="InterPro" id="IPR015424">
    <property type="entry name" value="PyrdxlP-dep_Trfase"/>
</dbReference>
<dbReference type="GO" id="GO:0048472">
    <property type="term" value="F:threonine-phosphate decarboxylase activity"/>
    <property type="evidence" value="ECO:0007669"/>
    <property type="project" value="UniProtKB-EC"/>
</dbReference>
<proteinExistence type="predicted"/>
<keyword evidence="4" id="KW-0456">Lyase</keyword>
<dbReference type="Gene3D" id="3.40.640.10">
    <property type="entry name" value="Type I PLP-dependent aspartate aminotransferase-like (Major domain)"/>
    <property type="match status" value="1"/>
</dbReference>
<dbReference type="InterPro" id="IPR004839">
    <property type="entry name" value="Aminotransferase_I/II_large"/>
</dbReference>
<accession>A0A645BHJ6</accession>
<comment type="cofactor">
    <cofactor evidence="1">
        <name>pyridoxal 5'-phosphate</name>
        <dbReference type="ChEBI" id="CHEBI:597326"/>
    </cofactor>
</comment>
<dbReference type="Gene3D" id="3.90.1150.10">
    <property type="entry name" value="Aspartate Aminotransferase, domain 1"/>
    <property type="match status" value="1"/>
</dbReference>
<dbReference type="GO" id="GO:0030170">
    <property type="term" value="F:pyridoxal phosphate binding"/>
    <property type="evidence" value="ECO:0007669"/>
    <property type="project" value="InterPro"/>
</dbReference>
<dbReference type="EMBL" id="VSSQ01020122">
    <property type="protein sequence ID" value="MPM64742.1"/>
    <property type="molecule type" value="Genomic_DNA"/>
</dbReference>
<dbReference type="PANTHER" id="PTHR42885">
    <property type="entry name" value="HISTIDINOL-PHOSPHATE AMINOTRANSFERASE-RELATED"/>
    <property type="match status" value="1"/>
</dbReference>
<name>A0A645BHJ6_9ZZZZ</name>
<evidence type="ECO:0000313" key="4">
    <source>
        <dbReference type="EMBL" id="MPM64742.1"/>
    </source>
</evidence>
<comment type="caution">
    <text evidence="4">The sequence shown here is derived from an EMBL/GenBank/DDBJ whole genome shotgun (WGS) entry which is preliminary data.</text>
</comment>
<dbReference type="Pfam" id="PF00155">
    <property type="entry name" value="Aminotran_1_2"/>
    <property type="match status" value="1"/>
</dbReference>
<reference evidence="4" key="1">
    <citation type="submission" date="2019-08" db="EMBL/GenBank/DDBJ databases">
        <authorList>
            <person name="Kucharzyk K."/>
            <person name="Murdoch R.W."/>
            <person name="Higgins S."/>
            <person name="Loffler F."/>
        </authorList>
    </citation>
    <scope>NUCLEOTIDE SEQUENCE</scope>
</reference>
<dbReference type="PANTHER" id="PTHR42885:SF1">
    <property type="entry name" value="THREONINE-PHOSPHATE DECARBOXYLASE"/>
    <property type="match status" value="1"/>
</dbReference>
<organism evidence="4">
    <name type="scientific">bioreactor metagenome</name>
    <dbReference type="NCBI Taxonomy" id="1076179"/>
    <lineage>
        <taxon>unclassified sequences</taxon>
        <taxon>metagenomes</taxon>
        <taxon>ecological metagenomes</taxon>
    </lineage>
</organism>